<reference evidence="14" key="1">
    <citation type="submission" date="2020-11" db="EMBL/GenBank/DDBJ databases">
        <authorList>
            <person name="Tran Van P."/>
        </authorList>
    </citation>
    <scope>NUCLEOTIDE SEQUENCE</scope>
</reference>
<keyword evidence="9" id="KW-0729">SH3-binding</keyword>
<dbReference type="PANTHER" id="PTHR31612:SF2">
    <property type="entry name" value="MULTIVESICULAR BODY SUBUNIT 12A"/>
    <property type="match status" value="1"/>
</dbReference>
<evidence type="ECO:0000256" key="4">
    <source>
        <dbReference type="ARBA" id="ARBA00017653"/>
    </source>
</evidence>
<dbReference type="PROSITE" id="PS51497">
    <property type="entry name" value="UMA"/>
    <property type="match status" value="1"/>
</dbReference>
<dbReference type="AlphaFoldDB" id="A0A7R8ZNX9"/>
<dbReference type="PANTHER" id="PTHR31612">
    <property type="entry name" value="MULTIVESICULAR BODY SUBUNIT 12A"/>
    <property type="match status" value="1"/>
</dbReference>
<dbReference type="InterPro" id="IPR023340">
    <property type="entry name" value="UMA"/>
</dbReference>
<sequence length="282" mass="30589">MSSKLTKELKSQPQHLPGKIVCPSIIFLQVSQTFDTRQDADLWRDSYVAFRRNTRYLCYSRQPNPSGLVVEHLRLFNEEETFPAGYSPIPVTKDSGRQAIRKRKLAYRMIPGPVATQTILDIIVMGRAKSAPEGFTSIGEVDGLLLCVKPGPPPTPTSSASNPSLSSLPYGLHQSGGSQPSMYPSLSSAPYPSSGPPSVMSPSRPAPPPPPVGAAYPKQPAGNTGTLGVMTGLEGIPFRLSPALSNMGMSRADLLPPFKRWTMDEVQKEFAYDFKIESQALA</sequence>
<dbReference type="GO" id="GO:0015031">
    <property type="term" value="P:protein transport"/>
    <property type="evidence" value="ECO:0007669"/>
    <property type="project" value="UniProtKB-KW"/>
</dbReference>
<feature type="region of interest" description="Disordered" evidence="13">
    <location>
        <begin position="149"/>
        <end position="226"/>
    </location>
</feature>
<dbReference type="InterPro" id="IPR040335">
    <property type="entry name" value="MVB12A"/>
</dbReference>
<dbReference type="GO" id="GO:0042058">
    <property type="term" value="P:regulation of epidermal growth factor receptor signaling pathway"/>
    <property type="evidence" value="ECO:0007669"/>
    <property type="project" value="TreeGrafter"/>
</dbReference>
<protein>
    <recommendedName>
        <fullName evidence="4">Multivesicular body subunit 12A</fullName>
    </recommendedName>
    <alternativeName>
        <fullName evidence="12">ESCRT-I complex subunit MVB12A</fullName>
    </alternativeName>
    <alternativeName>
        <fullName evidence="11">Protein FAM125A</fullName>
    </alternativeName>
</protein>
<keyword evidence="10" id="KW-0472">Membrane</keyword>
<dbReference type="OrthoDB" id="6021306at2759"/>
<evidence type="ECO:0000256" key="9">
    <source>
        <dbReference type="ARBA" id="ARBA00023036"/>
    </source>
</evidence>
<evidence type="ECO:0000256" key="7">
    <source>
        <dbReference type="ARBA" id="ARBA00022753"/>
    </source>
</evidence>
<dbReference type="GO" id="GO:0031902">
    <property type="term" value="C:late endosome membrane"/>
    <property type="evidence" value="ECO:0007669"/>
    <property type="project" value="UniProtKB-SubCell"/>
</dbReference>
<keyword evidence="7" id="KW-0967">Endosome</keyword>
<dbReference type="EMBL" id="OB660979">
    <property type="protein sequence ID" value="CAD7226923.1"/>
    <property type="molecule type" value="Genomic_DNA"/>
</dbReference>
<evidence type="ECO:0000256" key="6">
    <source>
        <dbReference type="ARBA" id="ARBA00022490"/>
    </source>
</evidence>
<accession>A0A7R8ZNX9</accession>
<dbReference type="InterPro" id="IPR023341">
    <property type="entry name" value="MABP"/>
</dbReference>
<comment type="similarity">
    <text evidence="3">Belongs to the MVB12 family.</text>
</comment>
<dbReference type="Gene3D" id="2.100.10.50">
    <property type="match status" value="1"/>
</dbReference>
<dbReference type="PROSITE" id="PS51498">
    <property type="entry name" value="MABP"/>
    <property type="match status" value="1"/>
</dbReference>
<evidence type="ECO:0000256" key="5">
    <source>
        <dbReference type="ARBA" id="ARBA00022448"/>
    </source>
</evidence>
<evidence type="ECO:0000256" key="11">
    <source>
        <dbReference type="ARBA" id="ARBA00033002"/>
    </source>
</evidence>
<proteinExistence type="inferred from homology"/>
<keyword evidence="8" id="KW-0653">Protein transport</keyword>
<dbReference type="Pfam" id="PF10240">
    <property type="entry name" value="DUF2464"/>
    <property type="match status" value="1"/>
</dbReference>
<evidence type="ECO:0000256" key="2">
    <source>
        <dbReference type="ARBA" id="ARBA00004633"/>
    </source>
</evidence>
<evidence type="ECO:0000313" key="14">
    <source>
        <dbReference type="EMBL" id="CAD7226923.1"/>
    </source>
</evidence>
<dbReference type="GO" id="GO:0019075">
    <property type="term" value="P:virus maturation"/>
    <property type="evidence" value="ECO:0007669"/>
    <property type="project" value="TreeGrafter"/>
</dbReference>
<organism evidence="14">
    <name type="scientific">Cyprideis torosa</name>
    <dbReference type="NCBI Taxonomy" id="163714"/>
    <lineage>
        <taxon>Eukaryota</taxon>
        <taxon>Metazoa</taxon>
        <taxon>Ecdysozoa</taxon>
        <taxon>Arthropoda</taxon>
        <taxon>Crustacea</taxon>
        <taxon>Oligostraca</taxon>
        <taxon>Ostracoda</taxon>
        <taxon>Podocopa</taxon>
        <taxon>Podocopida</taxon>
        <taxon>Cytherocopina</taxon>
        <taxon>Cytheroidea</taxon>
        <taxon>Cytherideidae</taxon>
        <taxon>Cyprideis</taxon>
    </lineage>
</organism>
<feature type="compositionally biased region" description="Low complexity" evidence="13">
    <location>
        <begin position="157"/>
        <end position="169"/>
    </location>
</feature>
<dbReference type="GO" id="GO:0032801">
    <property type="term" value="P:receptor catabolic process"/>
    <property type="evidence" value="ECO:0007669"/>
    <property type="project" value="TreeGrafter"/>
</dbReference>
<evidence type="ECO:0000256" key="12">
    <source>
        <dbReference type="ARBA" id="ARBA00033024"/>
    </source>
</evidence>
<dbReference type="GO" id="GO:0046755">
    <property type="term" value="P:viral budding"/>
    <property type="evidence" value="ECO:0007669"/>
    <property type="project" value="TreeGrafter"/>
</dbReference>
<evidence type="ECO:0000256" key="10">
    <source>
        <dbReference type="ARBA" id="ARBA00023136"/>
    </source>
</evidence>
<comment type="subcellular location">
    <subcellularLocation>
        <location evidence="1">Cytoplasm</location>
    </subcellularLocation>
    <subcellularLocation>
        <location evidence="2">Late endosome membrane</location>
        <topology evidence="2">Peripheral membrane protein</topology>
    </subcellularLocation>
</comment>
<dbReference type="GO" id="GO:0000813">
    <property type="term" value="C:ESCRT I complex"/>
    <property type="evidence" value="ECO:0007669"/>
    <property type="project" value="InterPro"/>
</dbReference>
<dbReference type="GO" id="GO:0032510">
    <property type="term" value="P:endosome to lysosome transport via multivesicular body sorting pathway"/>
    <property type="evidence" value="ECO:0007669"/>
    <property type="project" value="TreeGrafter"/>
</dbReference>
<evidence type="ECO:0000256" key="1">
    <source>
        <dbReference type="ARBA" id="ARBA00004496"/>
    </source>
</evidence>
<dbReference type="GO" id="GO:0005829">
    <property type="term" value="C:cytosol"/>
    <property type="evidence" value="ECO:0007669"/>
    <property type="project" value="TreeGrafter"/>
</dbReference>
<dbReference type="InterPro" id="IPR018798">
    <property type="entry name" value="MVB12A/B"/>
</dbReference>
<gene>
    <name evidence="14" type="ORF">CTOB1V02_LOCUS4834</name>
</gene>
<feature type="compositionally biased region" description="Low complexity" evidence="13">
    <location>
        <begin position="180"/>
        <end position="203"/>
    </location>
</feature>
<evidence type="ECO:0000256" key="3">
    <source>
        <dbReference type="ARBA" id="ARBA00010432"/>
    </source>
</evidence>
<keyword evidence="5" id="KW-0813">Transport</keyword>
<keyword evidence="6" id="KW-0963">Cytoplasm</keyword>
<evidence type="ECO:0000256" key="13">
    <source>
        <dbReference type="SAM" id="MobiDB-lite"/>
    </source>
</evidence>
<dbReference type="GO" id="GO:0017124">
    <property type="term" value="F:SH3 domain binding"/>
    <property type="evidence" value="ECO:0007669"/>
    <property type="project" value="UniProtKB-KW"/>
</dbReference>
<evidence type="ECO:0000256" key="8">
    <source>
        <dbReference type="ARBA" id="ARBA00022927"/>
    </source>
</evidence>
<name>A0A7R8ZNX9_9CRUS</name>